<dbReference type="EMBL" id="MNYI01000014">
    <property type="protein sequence ID" value="OIP43528.1"/>
    <property type="molecule type" value="Genomic_DNA"/>
</dbReference>
<dbReference type="PANTHER" id="PTHR39206:SF1">
    <property type="entry name" value="SLL8004 PROTEIN"/>
    <property type="match status" value="1"/>
</dbReference>
<evidence type="ECO:0000313" key="5">
    <source>
        <dbReference type="Proteomes" id="UP000183085"/>
    </source>
</evidence>
<evidence type="ECO:0000256" key="1">
    <source>
        <dbReference type="ARBA" id="ARBA00022741"/>
    </source>
</evidence>
<keyword evidence="2" id="KW-0067">ATP-binding</keyword>
<feature type="domain" description="Zeta toxin" evidence="3">
    <location>
        <begin position="4"/>
        <end position="158"/>
    </location>
</feature>
<name>A0A1J5EL87_9BACT</name>
<dbReference type="AlphaFoldDB" id="A0A1J5EL87"/>
<organism evidence="4 5">
    <name type="scientific">Candidatus Desantisbacteria bacterium CG2_30_40_21</name>
    <dbReference type="NCBI Taxonomy" id="1817895"/>
    <lineage>
        <taxon>Bacteria</taxon>
        <taxon>Candidatus Desantisiibacteriota</taxon>
    </lineage>
</organism>
<reference evidence="4 5" key="1">
    <citation type="journal article" date="2016" name="Environ. Microbiol.">
        <title>Genomic resolution of a cold subsurface aquifer community provides metabolic insights for novel microbes adapted to high CO concentrations.</title>
        <authorList>
            <person name="Probst A.J."/>
            <person name="Castelle C.J."/>
            <person name="Singh A."/>
            <person name="Brown C.T."/>
            <person name="Anantharaman K."/>
            <person name="Sharon I."/>
            <person name="Hug L.A."/>
            <person name="Burstein D."/>
            <person name="Emerson J.B."/>
            <person name="Thomas B.C."/>
            <person name="Banfield J.F."/>
        </authorList>
    </citation>
    <scope>NUCLEOTIDE SEQUENCE [LARGE SCALE GENOMIC DNA]</scope>
    <source>
        <strain evidence="4">CG2_30_40_21</strain>
    </source>
</reference>
<dbReference type="STRING" id="1817895.AUJ95_00570"/>
<dbReference type="Pfam" id="PF06414">
    <property type="entry name" value="Zeta_toxin"/>
    <property type="match status" value="1"/>
</dbReference>
<evidence type="ECO:0000259" key="3">
    <source>
        <dbReference type="Pfam" id="PF06414"/>
    </source>
</evidence>
<evidence type="ECO:0000313" key="4">
    <source>
        <dbReference type="EMBL" id="OIP43528.1"/>
    </source>
</evidence>
<evidence type="ECO:0000256" key="2">
    <source>
        <dbReference type="ARBA" id="ARBA00022840"/>
    </source>
</evidence>
<comment type="caution">
    <text evidence="4">The sequence shown here is derived from an EMBL/GenBank/DDBJ whole genome shotgun (WGS) entry which is preliminary data.</text>
</comment>
<protein>
    <submittedName>
        <fullName evidence="4">Zeta toxin family protein</fullName>
    </submittedName>
</protein>
<sequence length="169" mass="19238">MKTCFIIAGPNGAGKTTFAKSFLPSEGQCVNFINVDMIAEGLSPLAPDKVRIEAGRLVLKRIAKCVVDEESFAFETTLSGTKYAKHIEKWKKTGYEVVLYFLRLPSAEIAIDRVRLRVSQGGHNVPEEDICRRFDRGWKNFRKVYQDIVDAWIIFDTSDYEPKIIEESK</sequence>
<dbReference type="PANTHER" id="PTHR39206">
    <property type="entry name" value="SLL8004 PROTEIN"/>
    <property type="match status" value="1"/>
</dbReference>
<dbReference type="Gene3D" id="3.40.50.300">
    <property type="entry name" value="P-loop containing nucleotide triphosphate hydrolases"/>
    <property type="match status" value="1"/>
</dbReference>
<gene>
    <name evidence="4" type="ORF">AUJ95_00570</name>
</gene>
<proteinExistence type="predicted"/>
<dbReference type="SUPFAM" id="SSF52540">
    <property type="entry name" value="P-loop containing nucleoside triphosphate hydrolases"/>
    <property type="match status" value="1"/>
</dbReference>
<dbReference type="Proteomes" id="UP000183085">
    <property type="component" value="Unassembled WGS sequence"/>
</dbReference>
<keyword evidence="1" id="KW-0547">Nucleotide-binding</keyword>
<accession>A0A1J5EL87</accession>
<dbReference type="InterPro" id="IPR010488">
    <property type="entry name" value="Zeta_toxin_domain"/>
</dbReference>
<dbReference type="GO" id="GO:0016301">
    <property type="term" value="F:kinase activity"/>
    <property type="evidence" value="ECO:0007669"/>
    <property type="project" value="InterPro"/>
</dbReference>
<dbReference type="InterPro" id="IPR027417">
    <property type="entry name" value="P-loop_NTPase"/>
</dbReference>
<dbReference type="GO" id="GO:0005524">
    <property type="term" value="F:ATP binding"/>
    <property type="evidence" value="ECO:0007669"/>
    <property type="project" value="UniProtKB-KW"/>
</dbReference>